<dbReference type="InterPro" id="IPR049725">
    <property type="entry name" value="STM3845-like"/>
</dbReference>
<comment type="caution">
    <text evidence="1">The sequence shown here is derived from an EMBL/GenBank/DDBJ whole genome shotgun (WGS) entry which is preliminary data.</text>
</comment>
<reference evidence="1 2" key="1">
    <citation type="submission" date="2022-01" db="EMBL/GenBank/DDBJ databases">
        <title>Whole genome-based taxonomy of the Shewanellaceae.</title>
        <authorList>
            <person name="Martin-Rodriguez A.J."/>
        </authorList>
    </citation>
    <scope>NUCLEOTIDE SEQUENCE [LARGE SCALE GENOMIC DNA]</scope>
    <source>
        <strain evidence="1 2">JCM 17801</strain>
    </source>
</reference>
<dbReference type="Proteomes" id="UP001203212">
    <property type="component" value="Unassembled WGS sequence"/>
</dbReference>
<evidence type="ECO:0000313" key="2">
    <source>
        <dbReference type="Proteomes" id="UP001203212"/>
    </source>
</evidence>
<proteinExistence type="predicted"/>
<accession>A0ABT0KWX0</accession>
<dbReference type="NCBIfam" id="NF038232">
    <property type="entry name" value="STM3845_fam"/>
    <property type="match status" value="1"/>
</dbReference>
<organism evidence="1 2">
    <name type="scientific">Shewanella aestuarii</name>
    <dbReference type="NCBI Taxonomy" id="1028752"/>
    <lineage>
        <taxon>Bacteria</taxon>
        <taxon>Pseudomonadati</taxon>
        <taxon>Pseudomonadota</taxon>
        <taxon>Gammaproteobacteria</taxon>
        <taxon>Alteromonadales</taxon>
        <taxon>Shewanellaceae</taxon>
        <taxon>Shewanella</taxon>
    </lineage>
</organism>
<keyword evidence="2" id="KW-1185">Reference proteome</keyword>
<dbReference type="RefSeq" id="WP_188839631.1">
    <property type="nucleotide sequence ID" value="NZ_BMOT01000001.1"/>
</dbReference>
<sequence>MSTKFENILIETFEKLSTEKFKVNLESHHLFVCGGVVDVQSVIPLSFRNHLISYSASKYPAVFDSIVQAETFKDYFKENAYPDLLIFEEEIANLASLVIIFLESPGSLVELGMFCTKPDFFKKLIIVAPQEEVSGEDSFIYLGPLENIKKKEPTAVAIYPWPKANEQYENDHLEDLCKSIEEKLSSLPKNVEFNAKNSGHIAFLIAEIIRISYPIILSEIELVLMSLDIEIKQSEITRHIYLLNKLKIIDSIFYSRYRYYYSRQPTIRILNFGKLSTGSGFDEQAIRMKLKQSFVAFQDDQSRKRKNAMKDILVKFEMANGGVK</sequence>
<dbReference type="EMBL" id="JAKILK010000001">
    <property type="protein sequence ID" value="MCL1115937.1"/>
    <property type="molecule type" value="Genomic_DNA"/>
</dbReference>
<name>A0ABT0KWX0_9GAMM</name>
<evidence type="ECO:0000313" key="1">
    <source>
        <dbReference type="EMBL" id="MCL1115937.1"/>
    </source>
</evidence>
<gene>
    <name evidence="1" type="ORF">L2689_01575</name>
</gene>
<protein>
    <submittedName>
        <fullName evidence="1">Retron St85 family effector protein</fullName>
    </submittedName>
</protein>